<dbReference type="PANTHER" id="PTHR21503">
    <property type="entry name" value="F-BOX-CONTAINING HYPOTHETICAL PROTEIN C.ELEGANS"/>
    <property type="match status" value="1"/>
</dbReference>
<evidence type="ECO:0000259" key="1">
    <source>
        <dbReference type="Pfam" id="PF07735"/>
    </source>
</evidence>
<keyword evidence="3" id="KW-1185">Reference proteome</keyword>
<dbReference type="AlphaFoldDB" id="A0AAE9EE89"/>
<dbReference type="InterPro" id="IPR012885">
    <property type="entry name" value="F-box_Sdz-33"/>
</dbReference>
<protein>
    <recommendedName>
        <fullName evidence="1">Sdz-33 F-box domain-containing protein</fullName>
    </recommendedName>
</protein>
<feature type="domain" description="Sdz-33 F-box" evidence="1">
    <location>
        <begin position="224"/>
        <end position="276"/>
    </location>
</feature>
<sequence>MVRRQLVPDLNRINILKFPSLVTEMIINEMGFVDALQLSLSSARCKRTTSSARNKTPMKMQIAITPSRCVFLIFEKNDTLKNLRFSWKFGTRPVGKTEQLKIGGMDMENRRVRFDGWLQYRSFTSKNSIDLAMNVAITHLFSVFRCIEVTVIDINFEMLNDRFRVRKALESVKTTSKLFIRGPKFDSDVRFILSNIEVTKHFYHSSTFSMGTTIDDRLNCSEVIEIGNSSWMSPERLWTMNCERIELLRSRFTSDDVMEFLRRWIDGNGKDKISYVNIEHPLGFGSLDFEELNATPWDPIIEETMVRPENSLHWGLSRAMNIQCLADGRVGTISQNTEIEFYFLCEGMYPGVFCQQVLPLLADMDTRRTCRFYDYTEGTTIIIEETTDKDGEVVGFKVDLDDFDCALTYKDYIGSIVTRSGNYGYVSSKIIKWEKTDNGWTMTM</sequence>
<evidence type="ECO:0000313" key="3">
    <source>
        <dbReference type="Proteomes" id="UP000829354"/>
    </source>
</evidence>
<evidence type="ECO:0000313" key="2">
    <source>
        <dbReference type="EMBL" id="UMM19810.1"/>
    </source>
</evidence>
<proteinExistence type="predicted"/>
<dbReference type="Pfam" id="PF07735">
    <property type="entry name" value="FBA_2"/>
    <property type="match status" value="1"/>
</dbReference>
<reference evidence="2 3" key="1">
    <citation type="submission" date="2022-04" db="EMBL/GenBank/DDBJ databases">
        <title>Chromosome-level reference genomes for two strains of Caenorhabditis briggsae: an improved platform for comparative genomics.</title>
        <authorList>
            <person name="Stevens L."/>
            <person name="Andersen E."/>
        </authorList>
    </citation>
    <scope>NUCLEOTIDE SEQUENCE [LARGE SCALE GENOMIC DNA]</scope>
    <source>
        <strain evidence="2">VX34</strain>
        <tissue evidence="2">Whole-organism</tissue>
    </source>
</reference>
<dbReference type="PANTHER" id="PTHR21503:SF8">
    <property type="entry name" value="F-BOX ASSOCIATED DOMAIN-CONTAINING PROTEIN-RELATED"/>
    <property type="match status" value="1"/>
</dbReference>
<gene>
    <name evidence="2" type="ORF">L5515_015256</name>
</gene>
<accession>A0AAE9EE89</accession>
<dbReference type="EMBL" id="CP092621">
    <property type="protein sequence ID" value="UMM19810.1"/>
    <property type="molecule type" value="Genomic_DNA"/>
</dbReference>
<dbReference type="Proteomes" id="UP000829354">
    <property type="component" value="Chromosome II"/>
</dbReference>
<organism evidence="2 3">
    <name type="scientific">Caenorhabditis briggsae</name>
    <dbReference type="NCBI Taxonomy" id="6238"/>
    <lineage>
        <taxon>Eukaryota</taxon>
        <taxon>Metazoa</taxon>
        <taxon>Ecdysozoa</taxon>
        <taxon>Nematoda</taxon>
        <taxon>Chromadorea</taxon>
        <taxon>Rhabditida</taxon>
        <taxon>Rhabditina</taxon>
        <taxon>Rhabditomorpha</taxon>
        <taxon>Rhabditoidea</taxon>
        <taxon>Rhabditidae</taxon>
        <taxon>Peloderinae</taxon>
        <taxon>Caenorhabditis</taxon>
    </lineage>
</organism>
<name>A0AAE9EE89_CAEBR</name>